<proteinExistence type="predicted"/>
<name>A0A834IX09_RHYFE</name>
<dbReference type="Proteomes" id="UP000625711">
    <property type="component" value="Unassembled WGS sequence"/>
</dbReference>
<comment type="caution">
    <text evidence="2">The sequence shown here is derived from an EMBL/GenBank/DDBJ whole genome shotgun (WGS) entry which is preliminary data.</text>
</comment>
<dbReference type="AlphaFoldDB" id="A0A834IX09"/>
<keyword evidence="3" id="KW-1185">Reference proteome</keyword>
<reference evidence="2" key="1">
    <citation type="submission" date="2020-08" db="EMBL/GenBank/DDBJ databases">
        <title>Genome sequencing and assembly of the red palm weevil Rhynchophorus ferrugineus.</title>
        <authorList>
            <person name="Dias G.B."/>
            <person name="Bergman C.M."/>
            <person name="Manee M."/>
        </authorList>
    </citation>
    <scope>NUCLEOTIDE SEQUENCE</scope>
    <source>
        <strain evidence="2">AA-2017</strain>
        <tissue evidence="2">Whole larva</tissue>
    </source>
</reference>
<protein>
    <submittedName>
        <fullName evidence="2">Uncharacterized protein</fullName>
    </submittedName>
</protein>
<feature type="compositionally biased region" description="Basic and acidic residues" evidence="1">
    <location>
        <begin position="1"/>
        <end position="12"/>
    </location>
</feature>
<evidence type="ECO:0000256" key="1">
    <source>
        <dbReference type="SAM" id="MobiDB-lite"/>
    </source>
</evidence>
<feature type="compositionally biased region" description="Basic and acidic residues" evidence="1">
    <location>
        <begin position="28"/>
        <end position="38"/>
    </location>
</feature>
<organism evidence="2 3">
    <name type="scientific">Rhynchophorus ferrugineus</name>
    <name type="common">Red palm weevil</name>
    <name type="synonym">Curculio ferrugineus</name>
    <dbReference type="NCBI Taxonomy" id="354439"/>
    <lineage>
        <taxon>Eukaryota</taxon>
        <taxon>Metazoa</taxon>
        <taxon>Ecdysozoa</taxon>
        <taxon>Arthropoda</taxon>
        <taxon>Hexapoda</taxon>
        <taxon>Insecta</taxon>
        <taxon>Pterygota</taxon>
        <taxon>Neoptera</taxon>
        <taxon>Endopterygota</taxon>
        <taxon>Coleoptera</taxon>
        <taxon>Polyphaga</taxon>
        <taxon>Cucujiformia</taxon>
        <taxon>Curculionidae</taxon>
        <taxon>Dryophthorinae</taxon>
        <taxon>Rhynchophorus</taxon>
    </lineage>
</organism>
<gene>
    <name evidence="2" type="ORF">GWI33_004659</name>
</gene>
<feature type="region of interest" description="Disordered" evidence="1">
    <location>
        <begin position="1"/>
        <end position="44"/>
    </location>
</feature>
<feature type="compositionally biased region" description="Basic and acidic residues" evidence="1">
    <location>
        <begin position="69"/>
        <end position="78"/>
    </location>
</feature>
<dbReference type="EMBL" id="JAACXV010000023">
    <property type="protein sequence ID" value="KAF7286623.1"/>
    <property type="molecule type" value="Genomic_DNA"/>
</dbReference>
<evidence type="ECO:0000313" key="2">
    <source>
        <dbReference type="EMBL" id="KAF7286623.1"/>
    </source>
</evidence>
<sequence length="138" mass="15670">MEQIDYKFETHTPNKNKPKFVRTIPPDEENRTNGEKSSSKSVPVLRTLRVASNGDRTVNVKSCPSASDRSVERSPEKLDSPAYFLSNMGMYGFLVPERDEDNDNNNGEHNRRNDSAIDLIISVFFLFVLDDDLPKSCD</sequence>
<feature type="region of interest" description="Disordered" evidence="1">
    <location>
        <begin position="57"/>
        <end position="78"/>
    </location>
</feature>
<accession>A0A834IX09</accession>
<feature type="compositionally biased region" description="Polar residues" evidence="1">
    <location>
        <begin position="57"/>
        <end position="68"/>
    </location>
</feature>
<evidence type="ECO:0000313" key="3">
    <source>
        <dbReference type="Proteomes" id="UP000625711"/>
    </source>
</evidence>